<keyword evidence="2" id="KW-1185">Reference proteome</keyword>
<gene>
    <name evidence="1" type="primary">LAS1_2</name>
    <name evidence="1" type="ORF">LTR37_020046</name>
</gene>
<dbReference type="EMBL" id="JAUTXU010000331">
    <property type="protein sequence ID" value="KAK3684679.1"/>
    <property type="molecule type" value="Genomic_DNA"/>
</dbReference>
<evidence type="ECO:0000313" key="2">
    <source>
        <dbReference type="Proteomes" id="UP001281147"/>
    </source>
</evidence>
<proteinExistence type="predicted"/>
<protein>
    <submittedName>
        <fullName evidence="1">rRNA-processing protein las1</fullName>
    </submittedName>
</protein>
<accession>A0ACC3MCH3</accession>
<reference evidence="1" key="1">
    <citation type="submission" date="2023-07" db="EMBL/GenBank/DDBJ databases">
        <title>Black Yeasts Isolated from many extreme environments.</title>
        <authorList>
            <person name="Coleine C."/>
            <person name="Stajich J.E."/>
            <person name="Selbmann L."/>
        </authorList>
    </citation>
    <scope>NUCLEOTIDE SEQUENCE</scope>
    <source>
        <strain evidence="1">CCFEE 5714</strain>
    </source>
</reference>
<dbReference type="Proteomes" id="UP001281147">
    <property type="component" value="Unassembled WGS sequence"/>
</dbReference>
<evidence type="ECO:0000313" key="1">
    <source>
        <dbReference type="EMBL" id="KAK3684679.1"/>
    </source>
</evidence>
<sequence>MSKYRVTPWRAQKDLVKVRKQLYDLDESNIDMRRHAVDQIMAWKLRGNLPHAVESTALLVDAILHQDTNNSTFSIRAVYSAAFCRFVTGFCDIGRHKERTLEPSSMLEIAKQIDMPVHFVALRHEATHEELPGIQRLVKATQEALNWLWKVYWSRLEEPEDPGSIKAALPVFKSEVVTVLRNFRRSRRDALRMNVQESPEQLEESASTCDACIGLCDGQQPKIEALAEVLVEQRLILPSIRQLSSSLEGAYMLWDEFLRDVSNRLHGFLEALVGSLLGCLMNNSMVETQRDVEKEAFAMWLLHVLDELVLVIAEDRRQSLSVMVIKWCCLHPGHWTQYVGQELLRNSEAELRADWEDLLNASVMKAREAPAYKEKRGVPGGGRDGSIKAPLQVRDEHLEHKTVSWMKAIGPVSTPLGVVR</sequence>
<comment type="caution">
    <text evidence="1">The sequence shown here is derived from an EMBL/GenBank/DDBJ whole genome shotgun (WGS) entry which is preliminary data.</text>
</comment>
<organism evidence="1 2">
    <name type="scientific">Vermiconidia calcicola</name>
    <dbReference type="NCBI Taxonomy" id="1690605"/>
    <lineage>
        <taxon>Eukaryota</taxon>
        <taxon>Fungi</taxon>
        <taxon>Dikarya</taxon>
        <taxon>Ascomycota</taxon>
        <taxon>Pezizomycotina</taxon>
        <taxon>Dothideomycetes</taxon>
        <taxon>Dothideomycetidae</taxon>
        <taxon>Mycosphaerellales</taxon>
        <taxon>Extremaceae</taxon>
        <taxon>Vermiconidia</taxon>
    </lineage>
</organism>
<name>A0ACC3MCH3_9PEZI</name>